<dbReference type="PANTHER" id="PTHR43776">
    <property type="entry name" value="TRANSPORT ATP-BINDING PROTEIN"/>
    <property type="match status" value="1"/>
</dbReference>
<dbReference type="Pfam" id="PF00005">
    <property type="entry name" value="ABC_tran"/>
    <property type="match status" value="1"/>
</dbReference>
<keyword evidence="3 5" id="KW-0067">ATP-binding</keyword>
<keyword evidence="2" id="KW-0547">Nucleotide-binding</keyword>
<name>A0A6B0Y0T0_9RHOB</name>
<dbReference type="InterPro" id="IPR050319">
    <property type="entry name" value="ABC_transp_ATP-bind"/>
</dbReference>
<dbReference type="GO" id="GO:0016887">
    <property type="term" value="F:ATP hydrolysis activity"/>
    <property type="evidence" value="ECO:0007669"/>
    <property type="project" value="InterPro"/>
</dbReference>
<comment type="caution">
    <text evidence="5">The sequence shown here is derived from an EMBL/GenBank/DDBJ whole genome shotgun (WGS) entry which is preliminary data.</text>
</comment>
<proteinExistence type="predicted"/>
<dbReference type="SMART" id="SM00382">
    <property type="entry name" value="AAA"/>
    <property type="match status" value="1"/>
</dbReference>
<feature type="domain" description="ABC transporter" evidence="4">
    <location>
        <begin position="20"/>
        <end position="267"/>
    </location>
</feature>
<dbReference type="EMBL" id="VXRY01000254">
    <property type="protein sequence ID" value="MXY33693.1"/>
    <property type="molecule type" value="Genomic_DNA"/>
</dbReference>
<evidence type="ECO:0000256" key="1">
    <source>
        <dbReference type="ARBA" id="ARBA00022448"/>
    </source>
</evidence>
<reference evidence="5" key="1">
    <citation type="submission" date="2019-09" db="EMBL/GenBank/DDBJ databases">
        <title>Characterisation of the sponge microbiome using genome-centric metagenomics.</title>
        <authorList>
            <person name="Engelberts J.P."/>
            <person name="Robbins S.J."/>
            <person name="De Goeij J.M."/>
            <person name="Aranda M."/>
            <person name="Bell S.C."/>
            <person name="Webster N.S."/>
        </authorList>
    </citation>
    <scope>NUCLEOTIDE SEQUENCE</scope>
    <source>
        <strain evidence="5">SB0664_bin_43</strain>
    </source>
</reference>
<dbReference type="PROSITE" id="PS00211">
    <property type="entry name" value="ABC_TRANSPORTER_1"/>
    <property type="match status" value="1"/>
</dbReference>
<gene>
    <name evidence="5" type="ORF">F4Y60_06320</name>
</gene>
<evidence type="ECO:0000256" key="3">
    <source>
        <dbReference type="ARBA" id="ARBA00022840"/>
    </source>
</evidence>
<dbReference type="SUPFAM" id="SSF52540">
    <property type="entry name" value="P-loop containing nucleoside triphosphate hydrolases"/>
    <property type="match status" value="1"/>
</dbReference>
<dbReference type="GO" id="GO:0055085">
    <property type="term" value="P:transmembrane transport"/>
    <property type="evidence" value="ECO:0007669"/>
    <property type="project" value="UniProtKB-ARBA"/>
</dbReference>
<dbReference type="AlphaFoldDB" id="A0A6B0Y0T0"/>
<sequence>MHLIAIGHVTMRPSMPEPVLEVSDLVVRYGRSSFFASRPEPAADGISFALTPRKTLGIVGESGSGKSTVLRAILRLVPVESGNVRYRGSDWLNIPVHEMRPLRARIGVVMQNPFLSLSPRLTVAEILAEPLLAHGGISRSEMSDRSARNLSDCGLRTEILGSRAGELSGGQAQRVAFARALALEPDLMILDEPTSALDVSVQAQILNLLLGLKASRGLSVLIVTHDIDVVWHTSDEVLVMHHGQQVEHGTPEEVARRATNYHIRSLFG</sequence>
<dbReference type="PROSITE" id="PS50893">
    <property type="entry name" value="ABC_TRANSPORTER_2"/>
    <property type="match status" value="1"/>
</dbReference>
<organism evidence="5">
    <name type="scientific">Boseongicola sp. SB0664_bin_43</name>
    <dbReference type="NCBI Taxonomy" id="2604844"/>
    <lineage>
        <taxon>Bacteria</taxon>
        <taxon>Pseudomonadati</taxon>
        <taxon>Pseudomonadota</taxon>
        <taxon>Alphaproteobacteria</taxon>
        <taxon>Rhodobacterales</taxon>
        <taxon>Paracoccaceae</taxon>
        <taxon>Boseongicola</taxon>
    </lineage>
</organism>
<accession>A0A6B0Y0T0</accession>
<dbReference type="Gene3D" id="3.40.50.300">
    <property type="entry name" value="P-loop containing nucleotide triphosphate hydrolases"/>
    <property type="match status" value="1"/>
</dbReference>
<evidence type="ECO:0000259" key="4">
    <source>
        <dbReference type="PROSITE" id="PS50893"/>
    </source>
</evidence>
<dbReference type="InterPro" id="IPR027417">
    <property type="entry name" value="P-loop_NTPase"/>
</dbReference>
<dbReference type="GO" id="GO:0005524">
    <property type="term" value="F:ATP binding"/>
    <property type="evidence" value="ECO:0007669"/>
    <property type="project" value="UniProtKB-KW"/>
</dbReference>
<evidence type="ECO:0000256" key="2">
    <source>
        <dbReference type="ARBA" id="ARBA00022741"/>
    </source>
</evidence>
<evidence type="ECO:0000313" key="5">
    <source>
        <dbReference type="EMBL" id="MXY33693.1"/>
    </source>
</evidence>
<protein>
    <submittedName>
        <fullName evidence="5">ABC transporter ATP-binding protein</fullName>
    </submittedName>
</protein>
<dbReference type="InterPro" id="IPR017871">
    <property type="entry name" value="ABC_transporter-like_CS"/>
</dbReference>
<dbReference type="CDD" id="cd03257">
    <property type="entry name" value="ABC_NikE_OppD_transporters"/>
    <property type="match status" value="1"/>
</dbReference>
<dbReference type="InterPro" id="IPR003593">
    <property type="entry name" value="AAA+_ATPase"/>
</dbReference>
<dbReference type="InterPro" id="IPR003439">
    <property type="entry name" value="ABC_transporter-like_ATP-bd"/>
</dbReference>
<keyword evidence="1" id="KW-0813">Transport</keyword>